<accession>A0A2N8HFI7</accession>
<comment type="caution">
    <text evidence="1">The sequence shown here is derived from an EMBL/GenBank/DDBJ whole genome shotgun (WGS) entry which is preliminary data.</text>
</comment>
<organism evidence="1 2">
    <name type="scientific">Akkermansia muciniphila</name>
    <dbReference type="NCBI Taxonomy" id="239935"/>
    <lineage>
        <taxon>Bacteria</taxon>
        <taxon>Pseudomonadati</taxon>
        <taxon>Verrucomicrobiota</taxon>
        <taxon>Verrucomicrobiia</taxon>
        <taxon>Verrucomicrobiales</taxon>
        <taxon>Akkermansiaceae</taxon>
        <taxon>Akkermansia</taxon>
    </lineage>
</organism>
<sequence>MKLFFSEFPQVFTGAGMSLFRETVFPQGEHRPSLPACRRSFPEAFNIHAIPAFSPVTYAEQPFRGYSRNGCSYEKEKPV</sequence>
<evidence type="ECO:0000313" key="1">
    <source>
        <dbReference type="EMBL" id="PNC19040.1"/>
    </source>
</evidence>
<dbReference type="Proteomes" id="UP000236000">
    <property type="component" value="Unassembled WGS sequence"/>
</dbReference>
<name>A0A2N8HFI7_9BACT</name>
<protein>
    <submittedName>
        <fullName evidence="1">Uncharacterized protein</fullName>
    </submittedName>
</protein>
<dbReference type="AlphaFoldDB" id="A0A2N8HFI7"/>
<reference evidence="1 2" key="1">
    <citation type="journal article" date="2017" name="BMC Genomics">
        <title>Genome sequencing of 39 Akkermansia muciniphila isolates reveals its population structure, genomic and functional diverisity, and global distribution in mammalian gut microbiotas.</title>
        <authorList>
            <person name="Guo X."/>
            <person name="Li S."/>
            <person name="Zhang J."/>
            <person name="Wu F."/>
            <person name="Li X."/>
            <person name="Wu D."/>
            <person name="Zhang M."/>
            <person name="Ou Z."/>
            <person name="Jie Z."/>
            <person name="Yan Q."/>
            <person name="Li P."/>
            <person name="Yi J."/>
            <person name="Peng Y."/>
        </authorList>
    </citation>
    <scope>NUCLEOTIDE SEQUENCE [LARGE SCALE GENOMIC DNA]</scope>
    <source>
        <strain evidence="1 2">GP24</strain>
    </source>
</reference>
<evidence type="ECO:0000313" key="2">
    <source>
        <dbReference type="Proteomes" id="UP000236000"/>
    </source>
</evidence>
<gene>
    <name evidence="1" type="ORF">CXU22_04450</name>
</gene>
<proteinExistence type="predicted"/>
<dbReference type="EMBL" id="PJKA01000006">
    <property type="protein sequence ID" value="PNC19040.1"/>
    <property type="molecule type" value="Genomic_DNA"/>
</dbReference>